<feature type="non-terminal residue" evidence="2">
    <location>
        <position position="452"/>
    </location>
</feature>
<evidence type="ECO:0000313" key="3">
    <source>
        <dbReference type="Proteomes" id="UP000789396"/>
    </source>
</evidence>
<sequence>LEECNKEKKSLQDKNKKLEDEINKLKEELKKCKENQPKEDLVKENKELKEQLEKCEQEKMPLEEANNELQKALKKCDKYYTALDKKANVILDNFIVQYESTSDLETKIDKIGTVKTLKDENETLKNENKNLQNIDEKCKKLTEENEKLVKENKEITEKNDELVLTVHKNLLNRYRQLNKGITESLENLDKKFDNYKLKKENEQIETENNQILKDSQYENLLKTNQELQKENEEQIVKEIDLERNQYEEKQKIFDILNEKIDIILANFNFEILFPLNDTLEKMEKINLEYDYNSLERTLNNILEQIEKEKEINIETQKRVEILNQKANIVIQMNFSSEKIKEIQKLINKIRNENKLLSKEKEECEKKDFNNQQIINENNHLKEQDFENKIQEKVQEIGGVKRTLSAFIKHNSFELHKNFINNALNNFKIIYNETDSLEEKMDLIIEFSKNIQQ</sequence>
<reference evidence="2" key="1">
    <citation type="submission" date="2021-06" db="EMBL/GenBank/DDBJ databases">
        <authorList>
            <person name="Kallberg Y."/>
            <person name="Tangrot J."/>
            <person name="Rosling A."/>
        </authorList>
    </citation>
    <scope>NUCLEOTIDE SEQUENCE</scope>
    <source>
        <strain evidence="2">IN212</strain>
    </source>
</reference>
<dbReference type="EMBL" id="CAJVPZ010018656">
    <property type="protein sequence ID" value="CAG8689447.1"/>
    <property type="molecule type" value="Genomic_DNA"/>
</dbReference>
<feature type="coiled-coil region" evidence="1">
    <location>
        <begin position="1"/>
        <end position="82"/>
    </location>
</feature>
<feature type="coiled-coil region" evidence="1">
    <location>
        <begin position="284"/>
        <end position="366"/>
    </location>
</feature>
<gene>
    <name evidence="2" type="ORF">RFULGI_LOCUS9932</name>
</gene>
<dbReference type="Proteomes" id="UP000789396">
    <property type="component" value="Unassembled WGS sequence"/>
</dbReference>
<keyword evidence="1" id="KW-0175">Coiled coil</keyword>
<evidence type="ECO:0000256" key="1">
    <source>
        <dbReference type="SAM" id="Coils"/>
    </source>
</evidence>
<comment type="caution">
    <text evidence="2">The sequence shown here is derived from an EMBL/GenBank/DDBJ whole genome shotgun (WGS) entry which is preliminary data.</text>
</comment>
<evidence type="ECO:0000313" key="2">
    <source>
        <dbReference type="EMBL" id="CAG8689447.1"/>
    </source>
</evidence>
<organism evidence="2 3">
    <name type="scientific">Racocetra fulgida</name>
    <dbReference type="NCBI Taxonomy" id="60492"/>
    <lineage>
        <taxon>Eukaryota</taxon>
        <taxon>Fungi</taxon>
        <taxon>Fungi incertae sedis</taxon>
        <taxon>Mucoromycota</taxon>
        <taxon>Glomeromycotina</taxon>
        <taxon>Glomeromycetes</taxon>
        <taxon>Diversisporales</taxon>
        <taxon>Gigasporaceae</taxon>
        <taxon>Racocetra</taxon>
    </lineage>
</organism>
<accession>A0A9N9ETE4</accession>
<proteinExistence type="predicted"/>
<name>A0A9N9ETE4_9GLOM</name>
<protein>
    <submittedName>
        <fullName evidence="2">5846_t:CDS:1</fullName>
    </submittedName>
</protein>
<feature type="coiled-coil region" evidence="1">
    <location>
        <begin position="114"/>
        <end position="249"/>
    </location>
</feature>
<dbReference type="AlphaFoldDB" id="A0A9N9ETE4"/>
<keyword evidence="3" id="KW-1185">Reference proteome</keyword>